<dbReference type="SUPFAM" id="SSF52833">
    <property type="entry name" value="Thioredoxin-like"/>
    <property type="match status" value="1"/>
</dbReference>
<accession>A0A6B2LF34</accession>
<dbReference type="GO" id="GO:0005739">
    <property type="term" value="C:mitochondrion"/>
    <property type="evidence" value="ECO:0007669"/>
    <property type="project" value="GOC"/>
</dbReference>
<feature type="binding site" evidence="2">
    <location>
        <position position="183"/>
    </location>
    <ligand>
        <name>Cu cation</name>
        <dbReference type="ChEBI" id="CHEBI:23378"/>
    </ligand>
</feature>
<feature type="transmembrane region" description="Helical" evidence="4">
    <location>
        <begin position="12"/>
        <end position="36"/>
    </location>
</feature>
<dbReference type="EMBL" id="GIBP01006677">
    <property type="protein sequence ID" value="NDV35646.1"/>
    <property type="molecule type" value="Transcribed_RNA"/>
</dbReference>
<reference evidence="5" key="1">
    <citation type="journal article" date="2020" name="J. Eukaryot. Microbiol.">
        <title>De novo Sequencing, Assembly and Annotation of the Transcriptome for the Free-Living Testate Amoeba Arcella intermedia.</title>
        <authorList>
            <person name="Ribeiro G.M."/>
            <person name="Porfirio-Sousa A.L."/>
            <person name="Maurer-Alcala X.X."/>
            <person name="Katz L.A."/>
            <person name="Lahr D.J.G."/>
        </authorList>
    </citation>
    <scope>NUCLEOTIDE SEQUENCE</scope>
</reference>
<comment type="similarity">
    <text evidence="1">Belongs to the SCO1/2 family.</text>
</comment>
<dbReference type="InterPro" id="IPR036249">
    <property type="entry name" value="Thioredoxin-like_sf"/>
</dbReference>
<proteinExistence type="inferred from homology"/>
<feature type="disulfide bond" description="Redox-active" evidence="3">
    <location>
        <begin position="90"/>
        <end position="94"/>
    </location>
</feature>
<dbReference type="InterPro" id="IPR003782">
    <property type="entry name" value="SCO1/SenC"/>
</dbReference>
<name>A0A6B2LF34_9EUKA</name>
<dbReference type="CDD" id="cd02968">
    <property type="entry name" value="SCO"/>
    <property type="match status" value="1"/>
</dbReference>
<evidence type="ECO:0000256" key="2">
    <source>
        <dbReference type="PIRSR" id="PIRSR603782-1"/>
    </source>
</evidence>
<feature type="binding site" evidence="2">
    <location>
        <position position="90"/>
    </location>
    <ligand>
        <name>Cu cation</name>
        <dbReference type="ChEBI" id="CHEBI:23378"/>
    </ligand>
</feature>
<keyword evidence="4" id="KW-0812">Transmembrane</keyword>
<keyword evidence="2" id="KW-0186">Copper</keyword>
<dbReference type="Gene3D" id="3.40.30.10">
    <property type="entry name" value="Glutaredoxin"/>
    <property type="match status" value="1"/>
</dbReference>
<evidence type="ECO:0000256" key="3">
    <source>
        <dbReference type="PIRSR" id="PIRSR603782-2"/>
    </source>
</evidence>
<keyword evidence="2" id="KW-0479">Metal-binding</keyword>
<dbReference type="Pfam" id="PF02630">
    <property type="entry name" value="SCO1-SenC"/>
    <property type="match status" value="1"/>
</dbReference>
<keyword evidence="3" id="KW-1015">Disulfide bond</keyword>
<evidence type="ECO:0000256" key="1">
    <source>
        <dbReference type="ARBA" id="ARBA00010996"/>
    </source>
</evidence>
<keyword evidence="4" id="KW-0472">Membrane</keyword>
<dbReference type="GO" id="GO:0046872">
    <property type="term" value="F:metal ion binding"/>
    <property type="evidence" value="ECO:0007669"/>
    <property type="project" value="UniProtKB-KW"/>
</dbReference>
<sequence length="239" mass="27645">MAKLSTAPKQGVARYINAWTGLAFMTVTLGSIMYWYQNFKMERNRRISVKTVGKSRLGGSWTLVDQNGNVKTSLDYQGQYQLLYFGFTFCPEICPTELKKLSKIVNNLDKEVDPKLITPIFISLDPWRDSVEQIGTYVKQFNKRFTGLTGTPGQCEEIAKKFRVYSTTNRNANSDEEDYIVDHSIWIYLMDKEGKFLDVFGVDKDAEDITKVIKKHLILRQDIKLSIWAELKSFMKNEF</sequence>
<dbReference type="FunFam" id="3.40.30.10:FF:000013">
    <property type="entry name" value="Blast:Protein SCO1 homolog, mitochondrial"/>
    <property type="match status" value="1"/>
</dbReference>
<evidence type="ECO:0000313" key="5">
    <source>
        <dbReference type="EMBL" id="NDV35646.1"/>
    </source>
</evidence>
<feature type="binding site" evidence="2">
    <location>
        <position position="94"/>
    </location>
    <ligand>
        <name>Cu cation</name>
        <dbReference type="ChEBI" id="CHEBI:23378"/>
    </ligand>
</feature>
<evidence type="ECO:0000256" key="4">
    <source>
        <dbReference type="SAM" id="Phobius"/>
    </source>
</evidence>
<dbReference type="GO" id="GO:0033617">
    <property type="term" value="P:mitochondrial respiratory chain complex IV assembly"/>
    <property type="evidence" value="ECO:0007669"/>
    <property type="project" value="TreeGrafter"/>
</dbReference>
<dbReference type="PANTHER" id="PTHR12151:SF5">
    <property type="entry name" value="AT19154P"/>
    <property type="match status" value="1"/>
</dbReference>
<evidence type="ECO:0008006" key="6">
    <source>
        <dbReference type="Google" id="ProtNLM"/>
    </source>
</evidence>
<protein>
    <recommendedName>
        <fullName evidence="6">Thioredoxin domain-containing protein</fullName>
    </recommendedName>
</protein>
<organism evidence="5">
    <name type="scientific">Arcella intermedia</name>
    <dbReference type="NCBI Taxonomy" id="1963864"/>
    <lineage>
        <taxon>Eukaryota</taxon>
        <taxon>Amoebozoa</taxon>
        <taxon>Tubulinea</taxon>
        <taxon>Elardia</taxon>
        <taxon>Arcellinida</taxon>
        <taxon>Sphaerothecina</taxon>
        <taxon>Arcellidae</taxon>
        <taxon>Arcella</taxon>
    </lineage>
</organism>
<dbReference type="AlphaFoldDB" id="A0A6B2LF34"/>
<keyword evidence="4" id="KW-1133">Transmembrane helix</keyword>
<dbReference type="PANTHER" id="PTHR12151">
    <property type="entry name" value="ELECTRON TRANSPORT PROTIN SCO1/SENC FAMILY MEMBER"/>
    <property type="match status" value="1"/>
</dbReference>